<dbReference type="SUPFAM" id="SSF55729">
    <property type="entry name" value="Acyl-CoA N-acyltransferases (Nat)"/>
    <property type="match status" value="1"/>
</dbReference>
<reference evidence="4 5" key="1">
    <citation type="journal article" date="2020" name="Microorganisms">
        <title>Osmotic Adaptation and Compatible Solute Biosynthesis of Phototrophic Bacteria as Revealed from Genome Analyses.</title>
        <authorList>
            <person name="Imhoff J.F."/>
            <person name="Rahn T."/>
            <person name="Kunzel S."/>
            <person name="Keller A."/>
            <person name="Neulinger S.C."/>
        </authorList>
    </citation>
    <scope>NUCLEOTIDE SEQUENCE [LARGE SCALE GENOMIC DNA]</scope>
    <source>
        <strain evidence="4 5">DSM 15382</strain>
    </source>
</reference>
<name>A0ABS1D447_9PROT</name>
<dbReference type="RefSeq" id="WP_133221456.1">
    <property type="nucleotide sequence ID" value="NZ_NRSG01000284.1"/>
</dbReference>
<dbReference type="Proteomes" id="UP000697995">
    <property type="component" value="Unassembled WGS sequence"/>
</dbReference>
<dbReference type="Gene3D" id="3.40.630.30">
    <property type="match status" value="1"/>
</dbReference>
<keyword evidence="1" id="KW-0808">Transferase</keyword>
<accession>A0ABS1D447</accession>
<gene>
    <name evidence="4" type="ORF">CKO45_24225</name>
</gene>
<evidence type="ECO:0000313" key="4">
    <source>
        <dbReference type="EMBL" id="MBK1661321.1"/>
    </source>
</evidence>
<dbReference type="CDD" id="cd04301">
    <property type="entry name" value="NAT_SF"/>
    <property type="match status" value="1"/>
</dbReference>
<keyword evidence="2" id="KW-0012">Acyltransferase</keyword>
<comment type="caution">
    <text evidence="4">The sequence shown here is derived from an EMBL/GenBank/DDBJ whole genome shotgun (WGS) entry which is preliminary data.</text>
</comment>
<protein>
    <recommendedName>
        <fullName evidence="3">N-acetyltransferase domain-containing protein</fullName>
    </recommendedName>
</protein>
<organism evidence="4 5">
    <name type="scientific">Paracraurococcus ruber</name>
    <dbReference type="NCBI Taxonomy" id="77675"/>
    <lineage>
        <taxon>Bacteria</taxon>
        <taxon>Pseudomonadati</taxon>
        <taxon>Pseudomonadota</taxon>
        <taxon>Alphaproteobacteria</taxon>
        <taxon>Acetobacterales</taxon>
        <taxon>Roseomonadaceae</taxon>
        <taxon>Paracraurococcus</taxon>
    </lineage>
</organism>
<dbReference type="InterPro" id="IPR050832">
    <property type="entry name" value="Bact_Acetyltransf"/>
</dbReference>
<keyword evidence="5" id="KW-1185">Reference proteome</keyword>
<evidence type="ECO:0000313" key="5">
    <source>
        <dbReference type="Proteomes" id="UP000697995"/>
    </source>
</evidence>
<dbReference type="EMBL" id="NRSG01000284">
    <property type="protein sequence ID" value="MBK1661321.1"/>
    <property type="molecule type" value="Genomic_DNA"/>
</dbReference>
<dbReference type="InterPro" id="IPR016181">
    <property type="entry name" value="Acyl_CoA_acyltransferase"/>
</dbReference>
<feature type="domain" description="N-acetyltransferase" evidence="3">
    <location>
        <begin position="4"/>
        <end position="160"/>
    </location>
</feature>
<evidence type="ECO:0000259" key="3">
    <source>
        <dbReference type="PROSITE" id="PS51186"/>
    </source>
</evidence>
<evidence type="ECO:0000256" key="2">
    <source>
        <dbReference type="ARBA" id="ARBA00023315"/>
    </source>
</evidence>
<dbReference type="Pfam" id="PF00583">
    <property type="entry name" value="Acetyltransf_1"/>
    <property type="match status" value="1"/>
</dbReference>
<evidence type="ECO:0000256" key="1">
    <source>
        <dbReference type="ARBA" id="ARBA00022679"/>
    </source>
</evidence>
<dbReference type="PROSITE" id="PS51186">
    <property type="entry name" value="GNAT"/>
    <property type="match status" value="1"/>
</dbReference>
<sequence length="163" mass="16446">MAAAEIRPARPAEAGAVAALLNAINSLDGGAPAVPMTAAIVVRDLLGPAPRALLLVAAAEDALQGFVTGGLVYDAERAADTVMVLDLYVVPAARRRGIGRALMAGLAAAARRQGAASLWWGVDQGDADAMLFYKAIGSASEGPFTGLILAGAALDRLAAEHCA</sequence>
<dbReference type="PANTHER" id="PTHR43877:SF2">
    <property type="entry name" value="AMINOALKYLPHOSPHONATE N-ACETYLTRANSFERASE-RELATED"/>
    <property type="match status" value="1"/>
</dbReference>
<dbReference type="InterPro" id="IPR000182">
    <property type="entry name" value="GNAT_dom"/>
</dbReference>
<proteinExistence type="predicted"/>
<dbReference type="PANTHER" id="PTHR43877">
    <property type="entry name" value="AMINOALKYLPHOSPHONATE N-ACETYLTRANSFERASE-RELATED-RELATED"/>
    <property type="match status" value="1"/>
</dbReference>